<sequence>MKELFVFVILGQDRYGVLGQDRDGVFDCFKLFQLWKSRVALALTLCCRARFTHYSIQNSFILISHDLPPEQALSLECNHEEANTRLVLRLQDAVLYNYKHVCVQSVDTNVVFLMISYANAVDLSKIIVDATVRIDQPKYIDCTMIRHQLINKYHIFPEILLVLLAISGCDTTSFFRNISKTTFFEAFFASPSRYAELQNLSAFPTNQKDIYVIERIIYDCIHHGNRRSQEKKTLHMASMNSSNLKPLTSTSFTSIDNLRATMALNALQKGNKSIVLILSASTVALFHHGRRASRQCQKWRSAHIDNLPYPDHEPYGFEKINNEIRIKWTTKMPLRKDNSCFQASDTF</sequence>
<comment type="caution">
    <text evidence="2">The sequence shown here is derived from an EMBL/GenBank/DDBJ whole genome shotgun (WGS) entry which is preliminary data.</text>
</comment>
<evidence type="ECO:0000313" key="1">
    <source>
        <dbReference type="EMBL" id="CAF3888301.1"/>
    </source>
</evidence>
<name>A0A8S2P8I0_9BILA</name>
<dbReference type="EMBL" id="CAJOBH010002069">
    <property type="protein sequence ID" value="CAF3888301.1"/>
    <property type="molecule type" value="Genomic_DNA"/>
</dbReference>
<reference evidence="2" key="1">
    <citation type="submission" date="2021-02" db="EMBL/GenBank/DDBJ databases">
        <authorList>
            <person name="Nowell W R."/>
        </authorList>
    </citation>
    <scope>NUCLEOTIDE SEQUENCE</scope>
</reference>
<dbReference type="AlphaFoldDB" id="A0A8S2P8I0"/>
<evidence type="ECO:0000313" key="3">
    <source>
        <dbReference type="Proteomes" id="UP000676336"/>
    </source>
</evidence>
<protein>
    <submittedName>
        <fullName evidence="2">Uncharacterized protein</fullName>
    </submittedName>
</protein>
<dbReference type="Proteomes" id="UP000676336">
    <property type="component" value="Unassembled WGS sequence"/>
</dbReference>
<proteinExistence type="predicted"/>
<dbReference type="EMBL" id="CAJOBI010005772">
    <property type="protein sequence ID" value="CAF4041956.1"/>
    <property type="molecule type" value="Genomic_DNA"/>
</dbReference>
<dbReference type="Proteomes" id="UP000681967">
    <property type="component" value="Unassembled WGS sequence"/>
</dbReference>
<evidence type="ECO:0000313" key="2">
    <source>
        <dbReference type="EMBL" id="CAF4041956.1"/>
    </source>
</evidence>
<accession>A0A8S2P8I0</accession>
<gene>
    <name evidence="1" type="ORF">BYL167_LOCUS7816</name>
    <name evidence="2" type="ORF">SMN809_LOCUS14157</name>
</gene>
<organism evidence="2 3">
    <name type="scientific">Rotaria magnacalcarata</name>
    <dbReference type="NCBI Taxonomy" id="392030"/>
    <lineage>
        <taxon>Eukaryota</taxon>
        <taxon>Metazoa</taxon>
        <taxon>Spiralia</taxon>
        <taxon>Gnathifera</taxon>
        <taxon>Rotifera</taxon>
        <taxon>Eurotatoria</taxon>
        <taxon>Bdelloidea</taxon>
        <taxon>Philodinida</taxon>
        <taxon>Philodinidae</taxon>
        <taxon>Rotaria</taxon>
    </lineage>
</organism>